<evidence type="ECO:0000256" key="1">
    <source>
        <dbReference type="SAM" id="Phobius"/>
    </source>
</evidence>
<keyword evidence="1" id="KW-1133">Transmembrane helix</keyword>
<evidence type="ECO:0000313" key="5">
    <source>
        <dbReference type="Proteomes" id="UP001224812"/>
    </source>
</evidence>
<sequence length="111" mass="12649">MISSSYFTVAILLMAIITFSIRYLFFTRTFKINLSNKVRSILLFTAPCVLTAMFTPVLFQDLIATKQVTALFSSSYFWAGICAILFSLFIRHTFAVIILSMAVFYGLRTFL</sequence>
<dbReference type="EMBL" id="JASAVS010000020">
    <property type="protein sequence ID" value="MDP8085978.1"/>
    <property type="molecule type" value="Genomic_DNA"/>
</dbReference>
<keyword evidence="1" id="KW-0812">Transmembrane</keyword>
<evidence type="ECO:0000313" key="2">
    <source>
        <dbReference type="EMBL" id="MDP8085978.1"/>
    </source>
</evidence>
<dbReference type="InterPro" id="IPR008407">
    <property type="entry name" value="Brnchd-chn_aa_trnsp_AzlD"/>
</dbReference>
<reference evidence="4" key="2">
    <citation type="submission" date="2016-10" db="EMBL/GenBank/DDBJ databases">
        <authorList>
            <person name="Varghese N."/>
            <person name="Submissions S."/>
        </authorList>
    </citation>
    <scope>NUCLEOTIDE SEQUENCE [LARGE SCALE GENOMIC DNA]</scope>
    <source>
        <strain evidence="4">DSM 24204</strain>
    </source>
</reference>
<dbReference type="Proteomes" id="UP001224812">
    <property type="component" value="Unassembled WGS sequence"/>
</dbReference>
<reference evidence="3" key="1">
    <citation type="submission" date="2016-10" db="EMBL/GenBank/DDBJ databases">
        <authorList>
            <person name="de Groot N.N."/>
        </authorList>
    </citation>
    <scope>NUCLEOTIDE SEQUENCE [LARGE SCALE GENOMIC DNA]</scope>
    <source>
        <strain evidence="3">DSM 24204</strain>
    </source>
</reference>
<feature type="transmembrane region" description="Helical" evidence="1">
    <location>
        <begin position="6"/>
        <end position="26"/>
    </location>
</feature>
<protein>
    <submittedName>
        <fullName evidence="2">AzlD domain-containing protein</fullName>
    </submittedName>
    <submittedName>
        <fullName evidence="3">Branched-chain amino acid transport protein</fullName>
    </submittedName>
</protein>
<feature type="transmembrane region" description="Helical" evidence="1">
    <location>
        <begin position="38"/>
        <end position="57"/>
    </location>
</feature>
<feature type="transmembrane region" description="Helical" evidence="1">
    <location>
        <begin position="77"/>
        <end position="107"/>
    </location>
</feature>
<dbReference type="RefSeq" id="WP_090922649.1">
    <property type="nucleotide sequence ID" value="NZ_CP016180.1"/>
</dbReference>
<reference evidence="2 5" key="3">
    <citation type="journal article" date="2023" name="Front. Microbiol.">
        <title>Phylogeography and host specificity of Pasteurellaceae pathogenic to sea-farmed fish in the north-east Atlantic.</title>
        <authorList>
            <person name="Gulla S."/>
            <person name="Colquhoun D.J."/>
            <person name="Olsen A.B."/>
            <person name="Spilsberg B."/>
            <person name="Lagesen K."/>
            <person name="Aakesson C.P."/>
            <person name="Strom S."/>
            <person name="Manji F."/>
            <person name="Birkbeck T.H."/>
            <person name="Nilsen H.K."/>
        </authorList>
    </citation>
    <scope>NUCLEOTIDE SEQUENCE [LARGE SCALE GENOMIC DNA]</scope>
    <source>
        <strain evidence="2 5">VIO11850</strain>
    </source>
</reference>
<accession>A0A1H7YTH7</accession>
<gene>
    <name evidence="2" type="ORF">QJT92_08615</name>
    <name evidence="3" type="ORF">SAMN05444853_12036</name>
</gene>
<dbReference type="GeneID" id="83544341"/>
<evidence type="ECO:0000313" key="3">
    <source>
        <dbReference type="EMBL" id="SEM49201.1"/>
    </source>
</evidence>
<dbReference type="AlphaFoldDB" id="A0A1H7YTH7"/>
<name>A0A1H7YTH7_9PAST</name>
<keyword evidence="1" id="KW-0472">Membrane</keyword>
<dbReference type="STRING" id="97481.SAMN05444853_12036"/>
<dbReference type="OrthoDB" id="4257348at2"/>
<dbReference type="EMBL" id="FOBN01000020">
    <property type="protein sequence ID" value="SEM49201.1"/>
    <property type="molecule type" value="Genomic_DNA"/>
</dbReference>
<evidence type="ECO:0000313" key="4">
    <source>
        <dbReference type="Proteomes" id="UP000198883"/>
    </source>
</evidence>
<organism evidence="3 4">
    <name type="scientific">Phocoenobacter skyensis</name>
    <dbReference type="NCBI Taxonomy" id="97481"/>
    <lineage>
        <taxon>Bacteria</taxon>
        <taxon>Pseudomonadati</taxon>
        <taxon>Pseudomonadota</taxon>
        <taxon>Gammaproteobacteria</taxon>
        <taxon>Pasteurellales</taxon>
        <taxon>Pasteurellaceae</taxon>
        <taxon>Phocoenobacter</taxon>
    </lineage>
</organism>
<proteinExistence type="predicted"/>
<dbReference type="Pfam" id="PF05437">
    <property type="entry name" value="AzlD"/>
    <property type="match status" value="1"/>
</dbReference>
<dbReference type="Proteomes" id="UP000198883">
    <property type="component" value="Unassembled WGS sequence"/>
</dbReference>
<keyword evidence="5" id="KW-1185">Reference proteome</keyword>